<reference evidence="2" key="1">
    <citation type="journal article" date="2023" name="Mol. Phylogenet. Evol.">
        <title>Genome-scale phylogeny and comparative genomics of the fungal order Sordariales.</title>
        <authorList>
            <person name="Hensen N."/>
            <person name="Bonometti L."/>
            <person name="Westerberg I."/>
            <person name="Brannstrom I.O."/>
            <person name="Guillou S."/>
            <person name="Cros-Aarteil S."/>
            <person name="Calhoun S."/>
            <person name="Haridas S."/>
            <person name="Kuo A."/>
            <person name="Mondo S."/>
            <person name="Pangilinan J."/>
            <person name="Riley R."/>
            <person name="LaButti K."/>
            <person name="Andreopoulos B."/>
            <person name="Lipzen A."/>
            <person name="Chen C."/>
            <person name="Yan M."/>
            <person name="Daum C."/>
            <person name="Ng V."/>
            <person name="Clum A."/>
            <person name="Steindorff A."/>
            <person name="Ohm R.A."/>
            <person name="Martin F."/>
            <person name="Silar P."/>
            <person name="Natvig D.O."/>
            <person name="Lalanne C."/>
            <person name="Gautier V."/>
            <person name="Ament-Velasquez S.L."/>
            <person name="Kruys A."/>
            <person name="Hutchinson M.I."/>
            <person name="Powell A.J."/>
            <person name="Barry K."/>
            <person name="Miller A.N."/>
            <person name="Grigoriev I.V."/>
            <person name="Debuchy R."/>
            <person name="Gladieux P."/>
            <person name="Hiltunen Thoren M."/>
            <person name="Johannesson H."/>
        </authorList>
    </citation>
    <scope>NUCLEOTIDE SEQUENCE</scope>
    <source>
        <strain evidence="2">CBS 232.78</strain>
    </source>
</reference>
<comment type="caution">
    <text evidence="2">The sequence shown here is derived from an EMBL/GenBank/DDBJ whole genome shotgun (WGS) entry which is preliminary data.</text>
</comment>
<proteinExistence type="predicted"/>
<evidence type="ECO:0000256" key="1">
    <source>
        <dbReference type="SAM" id="MobiDB-lite"/>
    </source>
</evidence>
<organism evidence="2 3">
    <name type="scientific">Podospora didyma</name>
    <dbReference type="NCBI Taxonomy" id="330526"/>
    <lineage>
        <taxon>Eukaryota</taxon>
        <taxon>Fungi</taxon>
        <taxon>Dikarya</taxon>
        <taxon>Ascomycota</taxon>
        <taxon>Pezizomycotina</taxon>
        <taxon>Sordariomycetes</taxon>
        <taxon>Sordariomycetidae</taxon>
        <taxon>Sordariales</taxon>
        <taxon>Podosporaceae</taxon>
        <taxon>Podospora</taxon>
    </lineage>
</organism>
<accession>A0AAE0KJX7</accession>
<evidence type="ECO:0000313" key="3">
    <source>
        <dbReference type="Proteomes" id="UP001285441"/>
    </source>
</evidence>
<dbReference type="AlphaFoldDB" id="A0AAE0KJX7"/>
<protein>
    <submittedName>
        <fullName evidence="2">Uncharacterized protein</fullName>
    </submittedName>
</protein>
<sequence>METKSVDDRSSCLDDPIIETKRHISINHMDVCRFFGPRDPEYSKVASAMTYILKKTESGTHTRSHPPHKGPLSHGSSVAGEQLWDASPPEAQGCAEETALRVTEETALSVCNRVDASVEQSPVKRLHSTEINEGLTGLKATQGTNPRLFFSTGEYIAWRGVSQLPRLPDLPWFQPQHKLSQQSTSRKRPSFVARPSPQGMDLEKRSIVDRQGILVGLLGRAPSEGLEAMIVPKLVSDLSKSLLELVEGEAPHAVHKFLDPTTNDPSA</sequence>
<evidence type="ECO:0000313" key="2">
    <source>
        <dbReference type="EMBL" id="KAK3377620.1"/>
    </source>
</evidence>
<feature type="region of interest" description="Disordered" evidence="1">
    <location>
        <begin position="57"/>
        <end position="80"/>
    </location>
</feature>
<name>A0AAE0KJX7_9PEZI</name>
<dbReference type="EMBL" id="JAULSW010000006">
    <property type="protein sequence ID" value="KAK3377620.1"/>
    <property type="molecule type" value="Genomic_DNA"/>
</dbReference>
<keyword evidence="3" id="KW-1185">Reference proteome</keyword>
<feature type="region of interest" description="Disordered" evidence="1">
    <location>
        <begin position="176"/>
        <end position="204"/>
    </location>
</feature>
<dbReference type="Proteomes" id="UP001285441">
    <property type="component" value="Unassembled WGS sequence"/>
</dbReference>
<gene>
    <name evidence="2" type="ORF">B0H63DRAFT_221280</name>
</gene>
<reference evidence="2" key="2">
    <citation type="submission" date="2023-06" db="EMBL/GenBank/DDBJ databases">
        <authorList>
            <consortium name="Lawrence Berkeley National Laboratory"/>
            <person name="Haridas S."/>
            <person name="Hensen N."/>
            <person name="Bonometti L."/>
            <person name="Westerberg I."/>
            <person name="Brannstrom I.O."/>
            <person name="Guillou S."/>
            <person name="Cros-Aarteil S."/>
            <person name="Calhoun S."/>
            <person name="Kuo A."/>
            <person name="Mondo S."/>
            <person name="Pangilinan J."/>
            <person name="Riley R."/>
            <person name="LaButti K."/>
            <person name="Andreopoulos B."/>
            <person name="Lipzen A."/>
            <person name="Chen C."/>
            <person name="Yanf M."/>
            <person name="Daum C."/>
            <person name="Ng V."/>
            <person name="Clum A."/>
            <person name="Steindorff A."/>
            <person name="Ohm R."/>
            <person name="Martin F."/>
            <person name="Silar P."/>
            <person name="Natvig D."/>
            <person name="Lalanne C."/>
            <person name="Gautier V."/>
            <person name="Ament-velasquez S.L."/>
            <person name="Kruys A."/>
            <person name="Hutchinson M.I."/>
            <person name="Powell A.J."/>
            <person name="Barry K."/>
            <person name="Miller A.N."/>
            <person name="Grigoriev I.V."/>
            <person name="Debuchy R."/>
            <person name="Gladieux P."/>
            <person name="Thoren M.H."/>
            <person name="Johannesson H."/>
        </authorList>
    </citation>
    <scope>NUCLEOTIDE SEQUENCE</scope>
    <source>
        <strain evidence="2">CBS 232.78</strain>
    </source>
</reference>